<dbReference type="EMBL" id="BAABIM010000001">
    <property type="protein sequence ID" value="GAA4677216.1"/>
    <property type="molecule type" value="Genomic_DNA"/>
</dbReference>
<sequence>MRLRAVALQRSTQSGRAAVVAALVVALTLVLDGATVAAADPDVSSDSAGRQGAPAFVDLVASGPEEVFLLREDGLHVDEGTFRGVVGFTDAVGFAGATDLALVRADDDVLLSLPGEQAVQRYDPVLGAQRRWDLGAGTCPTRAADLGSAMLLVSRCEADQVAGLVLLDRDSGQVTPLAGAWTDPELVPDAVDAAVVHVVETAAGAGRAVRYRLGEQDGLLVELARRDVPGQVVEAVGDAAQGGRLQIVTRGPDAVLTLDARTLEQVARTAVPDVHGVAADGDLTVVAHGDSATLMAPGYRAPLHLPRPGGAERLATVVRGGSLYQALLDAPNDALWVERSTARFGSQVRLSSSLVGPYTSPEWGRPVTFDVGLNSLSLERTVEVYARSEGVRRLLGTVEVPPGRAGHLTTRLRGATDVEAVYTGGAHSEPSRAELAVPSLRAALSTRLSGHVGRRGRTYLYRVGSVAVTHTRVGPARDGRCVRHQAQYFDRGLWETFSRTTCLRTNARGVATSRLGSNESYLGHRIRIQIEVGSDRVTQGNGLVRHLRYLPARPR</sequence>
<keyword evidence="2" id="KW-1185">Reference proteome</keyword>
<reference evidence="2" key="1">
    <citation type="journal article" date="2019" name="Int. J. Syst. Evol. Microbiol.">
        <title>The Global Catalogue of Microorganisms (GCM) 10K type strain sequencing project: providing services to taxonomists for standard genome sequencing and annotation.</title>
        <authorList>
            <consortium name="The Broad Institute Genomics Platform"/>
            <consortium name="The Broad Institute Genome Sequencing Center for Infectious Disease"/>
            <person name="Wu L."/>
            <person name="Ma J."/>
        </authorList>
    </citation>
    <scope>NUCLEOTIDE SEQUENCE [LARGE SCALE GENOMIC DNA]</scope>
    <source>
        <strain evidence="2">JCM 18127</strain>
    </source>
</reference>
<dbReference type="Proteomes" id="UP001500621">
    <property type="component" value="Unassembled WGS sequence"/>
</dbReference>
<protein>
    <submittedName>
        <fullName evidence="1">Uncharacterized protein</fullName>
    </submittedName>
</protein>
<evidence type="ECO:0000313" key="2">
    <source>
        <dbReference type="Proteomes" id="UP001500621"/>
    </source>
</evidence>
<gene>
    <name evidence="1" type="ORF">GCM10023226_13080</name>
</gene>
<accession>A0ABP8W327</accession>
<proteinExistence type="predicted"/>
<comment type="caution">
    <text evidence="1">The sequence shown here is derived from an EMBL/GenBank/DDBJ whole genome shotgun (WGS) entry which is preliminary data.</text>
</comment>
<dbReference type="RefSeq" id="WP_345263854.1">
    <property type="nucleotide sequence ID" value="NZ_BAABIM010000001.1"/>
</dbReference>
<name>A0ABP8W327_9ACTN</name>
<organism evidence="1 2">
    <name type="scientific">Nocardioides nanhaiensis</name>
    <dbReference type="NCBI Taxonomy" id="1476871"/>
    <lineage>
        <taxon>Bacteria</taxon>
        <taxon>Bacillati</taxon>
        <taxon>Actinomycetota</taxon>
        <taxon>Actinomycetes</taxon>
        <taxon>Propionibacteriales</taxon>
        <taxon>Nocardioidaceae</taxon>
        <taxon>Nocardioides</taxon>
    </lineage>
</organism>
<evidence type="ECO:0000313" key="1">
    <source>
        <dbReference type="EMBL" id="GAA4677216.1"/>
    </source>
</evidence>